<feature type="region of interest" description="Disordered" evidence="1">
    <location>
        <begin position="1"/>
        <end position="93"/>
    </location>
</feature>
<evidence type="ECO:0000313" key="2">
    <source>
        <dbReference type="EMBL" id="CAL1613130.1"/>
    </source>
</evidence>
<dbReference type="EMBL" id="OZ035830">
    <property type="protein sequence ID" value="CAL1613130.1"/>
    <property type="molecule type" value="Genomic_DNA"/>
</dbReference>
<proteinExistence type="predicted"/>
<reference evidence="2 3" key="1">
    <citation type="submission" date="2024-04" db="EMBL/GenBank/DDBJ databases">
        <authorList>
            <person name="Waldvogel A.-M."/>
            <person name="Schoenle A."/>
        </authorList>
    </citation>
    <scope>NUCLEOTIDE SEQUENCE [LARGE SCALE GENOMIC DNA]</scope>
</reference>
<name>A0AAV2MJ06_KNICA</name>
<evidence type="ECO:0000256" key="1">
    <source>
        <dbReference type="SAM" id="MobiDB-lite"/>
    </source>
</evidence>
<dbReference type="Proteomes" id="UP001497482">
    <property type="component" value="Chromosome 8"/>
</dbReference>
<keyword evidence="3" id="KW-1185">Reference proteome</keyword>
<gene>
    <name evidence="2" type="ORF">KC01_LOCUS39391</name>
</gene>
<organism evidence="2 3">
    <name type="scientific">Knipowitschia caucasica</name>
    <name type="common">Caucasian dwarf goby</name>
    <name type="synonym">Pomatoschistus caucasicus</name>
    <dbReference type="NCBI Taxonomy" id="637954"/>
    <lineage>
        <taxon>Eukaryota</taxon>
        <taxon>Metazoa</taxon>
        <taxon>Chordata</taxon>
        <taxon>Craniata</taxon>
        <taxon>Vertebrata</taxon>
        <taxon>Euteleostomi</taxon>
        <taxon>Actinopterygii</taxon>
        <taxon>Neopterygii</taxon>
        <taxon>Teleostei</taxon>
        <taxon>Neoteleostei</taxon>
        <taxon>Acanthomorphata</taxon>
        <taxon>Gobiaria</taxon>
        <taxon>Gobiiformes</taxon>
        <taxon>Gobioidei</taxon>
        <taxon>Gobiidae</taxon>
        <taxon>Gobiinae</taxon>
        <taxon>Knipowitschia</taxon>
    </lineage>
</organism>
<accession>A0AAV2MJ06</accession>
<dbReference type="AlphaFoldDB" id="A0AAV2MJ06"/>
<sequence length="93" mass="10454">MPSAAKHAYQHKRVPCYHRPPQTIEHAPGSPQNPRPKSAAAPRPCHKSLDPSPHRSNRHRRPRVSKRSRTNVHSIGGEVHRRKIQTSPVSGQS</sequence>
<evidence type="ECO:0000313" key="3">
    <source>
        <dbReference type="Proteomes" id="UP001497482"/>
    </source>
</evidence>
<feature type="compositionally biased region" description="Basic residues" evidence="1">
    <location>
        <begin position="55"/>
        <end position="70"/>
    </location>
</feature>
<protein>
    <submittedName>
        <fullName evidence="2">Uncharacterized protein</fullName>
    </submittedName>
</protein>